<name>A0A0V0R7Q7_PSEPJ</name>
<reference evidence="5 6" key="1">
    <citation type="journal article" date="2015" name="Sci. Rep.">
        <title>Genome of the facultative scuticociliatosis pathogen Pseudocohnilembus persalinus provides insight into its virulence through horizontal gene transfer.</title>
        <authorList>
            <person name="Xiong J."/>
            <person name="Wang G."/>
            <person name="Cheng J."/>
            <person name="Tian M."/>
            <person name="Pan X."/>
            <person name="Warren A."/>
            <person name="Jiang C."/>
            <person name="Yuan D."/>
            <person name="Miao W."/>
        </authorList>
    </citation>
    <scope>NUCLEOTIDE SEQUENCE [LARGE SCALE GENOMIC DNA]</scope>
    <source>
        <strain evidence="5">36N120E</strain>
    </source>
</reference>
<dbReference type="SMART" id="SM00028">
    <property type="entry name" value="TPR"/>
    <property type="match status" value="3"/>
</dbReference>
<keyword evidence="1" id="KW-0489">Methyltransferase</keyword>
<evidence type="ECO:0000259" key="4">
    <source>
        <dbReference type="PROSITE" id="PS50280"/>
    </source>
</evidence>
<dbReference type="CDD" id="cd10527">
    <property type="entry name" value="SET_LSMT"/>
    <property type="match status" value="1"/>
</dbReference>
<dbReference type="InterPro" id="IPR015353">
    <property type="entry name" value="Rubisco_LSMT_subst-bd"/>
</dbReference>
<dbReference type="InterPro" id="IPR050600">
    <property type="entry name" value="SETD3_SETD6_MTase"/>
</dbReference>
<dbReference type="PROSITE" id="PS50280">
    <property type="entry name" value="SET"/>
    <property type="match status" value="1"/>
</dbReference>
<dbReference type="InterPro" id="IPR036464">
    <property type="entry name" value="Rubisco_LSMT_subst-bd_sf"/>
</dbReference>
<dbReference type="GO" id="GO:0016279">
    <property type="term" value="F:protein-lysine N-methyltransferase activity"/>
    <property type="evidence" value="ECO:0007669"/>
    <property type="project" value="TreeGrafter"/>
</dbReference>
<proteinExistence type="predicted"/>
<dbReference type="PANTHER" id="PTHR13271">
    <property type="entry name" value="UNCHARACTERIZED PUTATIVE METHYLTRANSFERASE"/>
    <property type="match status" value="1"/>
</dbReference>
<dbReference type="InterPro" id="IPR019734">
    <property type="entry name" value="TPR_rpt"/>
</dbReference>
<dbReference type="EMBL" id="LDAU01000026">
    <property type="protein sequence ID" value="KRX10503.1"/>
    <property type="molecule type" value="Genomic_DNA"/>
</dbReference>
<feature type="domain" description="SET" evidence="4">
    <location>
        <begin position="161"/>
        <end position="373"/>
    </location>
</feature>
<dbReference type="Gene3D" id="3.90.1420.10">
    <property type="entry name" value="Rubisco LSMT, substrate-binding domain"/>
    <property type="match status" value="1"/>
</dbReference>
<evidence type="ECO:0000256" key="3">
    <source>
        <dbReference type="ARBA" id="ARBA00022691"/>
    </source>
</evidence>
<dbReference type="SUPFAM" id="SSF82199">
    <property type="entry name" value="SET domain"/>
    <property type="match status" value="1"/>
</dbReference>
<accession>A0A0V0R7Q7</accession>
<sequence length="591" mass="69767">MPRKKNTNSKQKVSDPEALKKLAIEEVQKGNIEKSVQLLSEAIDLQNDNPVFYNNRSFAYFLLDDFQNSLQDAKKAIELKKDYGKAYVRCAQAYLELDKLEEGIEIIKEGKKYCPQEDLEEIEQTLHTEWKKQNVLPPESEELQVQNKMLQWLKDGGSDYSNLRIYFYEKNFRGVHAAKKIKKNQEILFVPLSHLITLDMARQDPICQIVMENKVELFSPKHSHFSIYLLREKNNPNSIWKPYLDILPSDYRTFPIFFTDEEFKYLKGSHFIEQVKERKSEMKRDYDNICEAVEEFKKYSFHEFCWARMTASSRNFGVEINGNKTDVLAPLADMLNHKRPKQTHWTFKNDKQGFVIEACQGFERGEQIYDSYGKKCNSRFLLNYGFTVDDNDGNEVYIRVEFDPNDPTLSQKQEYMKGNNSNNPHLFKGFRIQESYEEQANLDCLGYIRYTLLQDSQKIYELNQLHLQQQQNNRGKNTGYLPQKTGFISTKNEIQMWKLFKILLEIQQSKYENSIEHDEKVLNDPSNDINIINCTKLLLGEKIILRKQIDLAEKMLNLFQLTKKEIQQCQQKPEYIEYTNYINKVIIPNKL</sequence>
<evidence type="ECO:0000313" key="5">
    <source>
        <dbReference type="EMBL" id="KRX10503.1"/>
    </source>
</evidence>
<dbReference type="Gene3D" id="1.25.40.10">
    <property type="entry name" value="Tetratricopeptide repeat domain"/>
    <property type="match status" value="1"/>
</dbReference>
<protein>
    <submittedName>
        <fullName evidence="5">Rubisco LSMT, substrate-binding domain</fullName>
    </submittedName>
</protein>
<dbReference type="OrthoDB" id="341421at2759"/>
<dbReference type="PANTHER" id="PTHR13271:SF137">
    <property type="entry name" value="SET DOMAIN-CONTAINING PROTEIN"/>
    <property type="match status" value="1"/>
</dbReference>
<dbReference type="Pfam" id="PF00856">
    <property type="entry name" value="SET"/>
    <property type="match status" value="1"/>
</dbReference>
<dbReference type="Proteomes" id="UP000054937">
    <property type="component" value="Unassembled WGS sequence"/>
</dbReference>
<dbReference type="SUPFAM" id="SSF48452">
    <property type="entry name" value="TPR-like"/>
    <property type="match status" value="1"/>
</dbReference>
<keyword evidence="2" id="KW-0808">Transferase</keyword>
<comment type="caution">
    <text evidence="5">The sequence shown here is derived from an EMBL/GenBank/DDBJ whole genome shotgun (WGS) entry which is preliminary data.</text>
</comment>
<evidence type="ECO:0000256" key="1">
    <source>
        <dbReference type="ARBA" id="ARBA00022603"/>
    </source>
</evidence>
<organism evidence="5 6">
    <name type="scientific">Pseudocohnilembus persalinus</name>
    <name type="common">Ciliate</name>
    <dbReference type="NCBI Taxonomy" id="266149"/>
    <lineage>
        <taxon>Eukaryota</taxon>
        <taxon>Sar</taxon>
        <taxon>Alveolata</taxon>
        <taxon>Ciliophora</taxon>
        <taxon>Intramacronucleata</taxon>
        <taxon>Oligohymenophorea</taxon>
        <taxon>Scuticociliatia</taxon>
        <taxon>Philasterida</taxon>
        <taxon>Pseudocohnilembidae</taxon>
        <taxon>Pseudocohnilembus</taxon>
    </lineage>
</organism>
<dbReference type="OMA" id="INIINCT"/>
<dbReference type="Pfam" id="PF09273">
    <property type="entry name" value="Rubis-subs-bind"/>
    <property type="match status" value="1"/>
</dbReference>
<dbReference type="InterPro" id="IPR001214">
    <property type="entry name" value="SET_dom"/>
</dbReference>
<dbReference type="InParanoid" id="A0A0V0R7Q7"/>
<evidence type="ECO:0000313" key="6">
    <source>
        <dbReference type="Proteomes" id="UP000054937"/>
    </source>
</evidence>
<dbReference type="SUPFAM" id="SSF81822">
    <property type="entry name" value="RuBisCo LSMT C-terminal, substrate-binding domain"/>
    <property type="match status" value="1"/>
</dbReference>
<keyword evidence="3" id="KW-0949">S-adenosyl-L-methionine</keyword>
<keyword evidence="6" id="KW-1185">Reference proteome</keyword>
<dbReference type="GO" id="GO:0032259">
    <property type="term" value="P:methylation"/>
    <property type="evidence" value="ECO:0007669"/>
    <property type="project" value="UniProtKB-KW"/>
</dbReference>
<dbReference type="InterPro" id="IPR046341">
    <property type="entry name" value="SET_dom_sf"/>
</dbReference>
<dbReference type="Pfam" id="PF13181">
    <property type="entry name" value="TPR_8"/>
    <property type="match status" value="1"/>
</dbReference>
<dbReference type="Gene3D" id="3.90.1410.10">
    <property type="entry name" value="set domain protein methyltransferase, domain 1"/>
    <property type="match status" value="1"/>
</dbReference>
<gene>
    <name evidence="5" type="ORF">PPERSA_01515</name>
</gene>
<evidence type="ECO:0000256" key="2">
    <source>
        <dbReference type="ARBA" id="ARBA00022679"/>
    </source>
</evidence>
<dbReference type="InterPro" id="IPR011990">
    <property type="entry name" value="TPR-like_helical_dom_sf"/>
</dbReference>
<dbReference type="AlphaFoldDB" id="A0A0V0R7Q7"/>